<dbReference type="Gene3D" id="3.90.550.10">
    <property type="entry name" value="Spore Coat Polysaccharide Biosynthesis Protein SpsA, Chain A"/>
    <property type="match status" value="1"/>
</dbReference>
<dbReference type="OrthoDB" id="9815559at2"/>
<dbReference type="CDD" id="cd02518">
    <property type="entry name" value="GT2_SpsF"/>
    <property type="match status" value="1"/>
</dbReference>
<accession>A1ZCJ7</accession>
<dbReference type="Proteomes" id="UP000004095">
    <property type="component" value="Unassembled WGS sequence"/>
</dbReference>
<dbReference type="SUPFAM" id="SSF53448">
    <property type="entry name" value="Nucleotide-diphospho-sugar transferases"/>
    <property type="match status" value="1"/>
</dbReference>
<evidence type="ECO:0000313" key="2">
    <source>
        <dbReference type="Proteomes" id="UP000004095"/>
    </source>
</evidence>
<dbReference type="EMBL" id="AAWS01000001">
    <property type="protein sequence ID" value="EAY31999.1"/>
    <property type="molecule type" value="Genomic_DNA"/>
</dbReference>
<dbReference type="PANTHER" id="PTHR42866:SF1">
    <property type="entry name" value="SPORE COAT POLYSACCHARIDE BIOSYNTHESIS PROTEIN SPSF"/>
    <property type="match status" value="1"/>
</dbReference>
<dbReference type="PANTHER" id="PTHR42866">
    <property type="entry name" value="3-DEOXY-MANNO-OCTULOSONATE CYTIDYLYLTRANSFERASE"/>
    <property type="match status" value="1"/>
</dbReference>
<evidence type="ECO:0000313" key="1">
    <source>
        <dbReference type="EMBL" id="EAY31999.1"/>
    </source>
</evidence>
<reference evidence="1 2" key="1">
    <citation type="submission" date="2007-01" db="EMBL/GenBank/DDBJ databases">
        <authorList>
            <person name="Haygood M."/>
            <person name="Podell S."/>
            <person name="Anderson C."/>
            <person name="Hopkinson B."/>
            <person name="Roe K."/>
            <person name="Barbeau K."/>
            <person name="Gaasterland T."/>
            <person name="Ferriera S."/>
            <person name="Johnson J."/>
            <person name="Kravitz S."/>
            <person name="Beeson K."/>
            <person name="Sutton G."/>
            <person name="Rogers Y.-H."/>
            <person name="Friedman R."/>
            <person name="Frazier M."/>
            <person name="Venter J.C."/>
        </authorList>
    </citation>
    <scope>NUCLEOTIDE SEQUENCE [LARGE SCALE GENOMIC DNA]</scope>
    <source>
        <strain evidence="1 2">ATCC 23134</strain>
    </source>
</reference>
<name>A1ZCJ7_MICM2</name>
<proteinExistence type="predicted"/>
<protein>
    <submittedName>
        <fullName evidence="1">Spore coat polysaccharide biosynthesis protein SpsF, putative</fullName>
    </submittedName>
</protein>
<gene>
    <name evidence="1" type="ORF">M23134_02028</name>
</gene>
<dbReference type="Pfam" id="PF02348">
    <property type="entry name" value="CTP_transf_3"/>
    <property type="match status" value="1"/>
</dbReference>
<comment type="caution">
    <text evidence="1">The sequence shown here is derived from an EMBL/GenBank/DDBJ whole genome shotgun (WGS) entry which is preliminary data.</text>
</comment>
<dbReference type="AlphaFoldDB" id="A1ZCJ7"/>
<organism evidence="1 2">
    <name type="scientific">Microscilla marina ATCC 23134</name>
    <dbReference type="NCBI Taxonomy" id="313606"/>
    <lineage>
        <taxon>Bacteria</taxon>
        <taxon>Pseudomonadati</taxon>
        <taxon>Bacteroidota</taxon>
        <taxon>Cytophagia</taxon>
        <taxon>Cytophagales</taxon>
        <taxon>Microscillaceae</taxon>
        <taxon>Microscilla</taxon>
    </lineage>
</organism>
<dbReference type="RefSeq" id="WP_002692883.1">
    <property type="nucleotide sequence ID" value="NZ_AAWS01000001.1"/>
</dbReference>
<dbReference type="InterPro" id="IPR029044">
    <property type="entry name" value="Nucleotide-diphossugar_trans"/>
</dbReference>
<sequence>MVKNKVGIIIQARMGSSRLPAKIALKLPYSGELSVIEHIIARSKAVNPDYLIAVATSVNAENDLLAAMTSQQGVVLFRGDEEDVLSRYAAITQQYQLDTIVRLTGDNPCIDPVYIEKAIEEHATHKADYTYTQGLPLGMNVEVVSNTALQIAHEQGIDQNEREHVTYFVRQRPDQFVLHYPQVLSDEQDCAQYRLTLDTPSDYALMCLLYQQLYSHNHLFGFNEIMEFFKENPWVKAINQDVFQKNAYQSFEEEKADALELLAKNGFMYTIKHLKDA</sequence>
<dbReference type="InterPro" id="IPR003329">
    <property type="entry name" value="Cytidylyl_trans"/>
</dbReference>
<dbReference type="eggNOG" id="COG1861">
    <property type="taxonomic scope" value="Bacteria"/>
</dbReference>
<dbReference type="GO" id="GO:0005829">
    <property type="term" value="C:cytosol"/>
    <property type="evidence" value="ECO:0007669"/>
    <property type="project" value="TreeGrafter"/>
</dbReference>
<keyword evidence="2" id="KW-1185">Reference proteome</keyword>